<keyword evidence="3" id="KW-1185">Reference proteome</keyword>
<protein>
    <submittedName>
        <fullName evidence="2">Uncharacterized protein</fullName>
    </submittedName>
</protein>
<proteinExistence type="predicted"/>
<accession>A0A1H8AG49</accession>
<dbReference type="InterPro" id="IPR044000">
    <property type="entry name" value="Phage_tube_2"/>
</dbReference>
<dbReference type="STRING" id="1036779.SAMN04515666_11922"/>
<gene>
    <name evidence="2" type="ORF">SAMN04515666_11922</name>
</gene>
<dbReference type="Pfam" id="PF18906">
    <property type="entry name" value="Phage_tube_2"/>
    <property type="match status" value="1"/>
</dbReference>
<dbReference type="OrthoDB" id="8187619at2"/>
<feature type="compositionally biased region" description="Basic and acidic residues" evidence="1">
    <location>
        <begin position="44"/>
        <end position="56"/>
    </location>
</feature>
<dbReference type="RefSeq" id="WP_091843472.1">
    <property type="nucleotide sequence ID" value="NZ_FOAN01000019.1"/>
</dbReference>
<name>A0A1H8AG49_9HYPH</name>
<dbReference type="Proteomes" id="UP000199664">
    <property type="component" value="Unassembled WGS sequence"/>
</dbReference>
<reference evidence="3" key="1">
    <citation type="submission" date="2016-10" db="EMBL/GenBank/DDBJ databases">
        <authorList>
            <person name="Varghese N."/>
            <person name="Submissions S."/>
        </authorList>
    </citation>
    <scope>NUCLEOTIDE SEQUENCE [LARGE SCALE GENOMIC DNA]</scope>
    <source>
        <strain evidence="3">LMG 26383,CCUG 61248,R- 45681</strain>
    </source>
</reference>
<evidence type="ECO:0000256" key="1">
    <source>
        <dbReference type="SAM" id="MobiDB-lite"/>
    </source>
</evidence>
<dbReference type="EMBL" id="FOAN01000019">
    <property type="protein sequence ID" value="SEM68904.1"/>
    <property type="molecule type" value="Genomic_DNA"/>
</dbReference>
<sequence>MAYQSGRNILVAYKPEASFGVLPDGATGSKVFRPNSGGLNLTKEPIRSNEVRRDGQISRGRHGSRSVSGSYVGDLSLGSYDDFIEAAFRGSFDAPLALSGLAVAADATGKTFTRASGSWITDGVRVGDVVRFGAFTAGGAANNGRNLRVAGLTALVMTVADPVTTIAEQSNITLARAKKLLMGTIPRSFAVEEREIDIDGSELFTGVRIGSLQLQLQPNGMATVTFGLVGQDMDTKTGVDSPYFASPVATTSIGMTAVEAMIRLGAEDVLDITALNLNINLNAAGVPVVGSVLTPDVFTNQATVEGSITALKKDISRVQQFLDEEVLSLHLLFTENESEPKDFCSFFVGNLTLASMQKSELGADNARTQTINLLIGKDERGGAYSDSTVVYQTSAA</sequence>
<feature type="region of interest" description="Disordered" evidence="1">
    <location>
        <begin position="37"/>
        <end position="68"/>
    </location>
</feature>
<evidence type="ECO:0000313" key="2">
    <source>
        <dbReference type="EMBL" id="SEM68904.1"/>
    </source>
</evidence>
<dbReference type="AlphaFoldDB" id="A0A1H8AG49"/>
<organism evidence="2 3">
    <name type="scientific">Bosea lupini</name>
    <dbReference type="NCBI Taxonomy" id="1036779"/>
    <lineage>
        <taxon>Bacteria</taxon>
        <taxon>Pseudomonadati</taxon>
        <taxon>Pseudomonadota</taxon>
        <taxon>Alphaproteobacteria</taxon>
        <taxon>Hyphomicrobiales</taxon>
        <taxon>Boseaceae</taxon>
        <taxon>Bosea</taxon>
    </lineage>
</organism>
<evidence type="ECO:0000313" key="3">
    <source>
        <dbReference type="Proteomes" id="UP000199664"/>
    </source>
</evidence>